<protein>
    <submittedName>
        <fullName evidence="4">Tetratricopeptide TPR_2 repeat protein</fullName>
    </submittedName>
</protein>
<evidence type="ECO:0000313" key="5">
    <source>
        <dbReference type="Proteomes" id="UP000006732"/>
    </source>
</evidence>
<dbReference type="GO" id="GO:0051301">
    <property type="term" value="P:cell division"/>
    <property type="evidence" value="ECO:0007669"/>
    <property type="project" value="TreeGrafter"/>
</dbReference>
<evidence type="ECO:0000256" key="1">
    <source>
        <dbReference type="PROSITE-ProRule" id="PRU00339"/>
    </source>
</evidence>
<dbReference type="InterPro" id="IPR039568">
    <property type="entry name" value="Peptidase_MA-like_dom"/>
</dbReference>
<dbReference type="PANTHER" id="PTHR12558">
    <property type="entry name" value="CELL DIVISION CYCLE 16,23,27"/>
    <property type="match status" value="1"/>
</dbReference>
<sequence length="420" mass="47255">MPKPLLPILFLSCLFCQAVPGLCAVDGVPDPNQARGPIEQGEYDSSLEQLRRSHELFPLNQSIRRSLAEGYHAAGLELLRKKQYQKADQLFAGGNELYPEDPRFMFLRGVCAYYLKQYDSARYELEQAHRLLPDDVELLHMLGRVLYDTDNRGQALDLWQRALELDPSQREIATLLERSKRQMAVEEQMPRGYSSRFDLAYDRGVDMAFALAVLDELENAASQVGSELGHFPPARVPVSIYSRADYTAVTAAPDWSGGVYDGTIRLPFGALRQLNPRLKAVLHHEYAHVVVFDLTHGNCPLWLNEGIAEMFGRRQCAPPARKERVARGRQVMDIRKLERSFDALGARDAGLAYQQSWSLVNHLVTAYGWHRVSAILLALGEGATTEQAIARALGDYGLSYGGLVREWREAQERARGGVRE</sequence>
<dbReference type="RefSeq" id="WP_011735471.1">
    <property type="nucleotide sequence ID" value="NC_008609.1"/>
</dbReference>
<feature type="chain" id="PRO_5002631822" evidence="2">
    <location>
        <begin position="19"/>
        <end position="420"/>
    </location>
</feature>
<dbReference type="SMART" id="SM00028">
    <property type="entry name" value="TPR"/>
    <property type="match status" value="2"/>
</dbReference>
<dbReference type="SUPFAM" id="SSF48452">
    <property type="entry name" value="TPR-like"/>
    <property type="match status" value="1"/>
</dbReference>
<name>A1APB1_PELPD</name>
<dbReference type="Gene3D" id="1.25.40.10">
    <property type="entry name" value="Tetratricopeptide repeat domain"/>
    <property type="match status" value="1"/>
</dbReference>
<feature type="signal peptide" evidence="2">
    <location>
        <begin position="1"/>
        <end position="18"/>
    </location>
</feature>
<evidence type="ECO:0000259" key="3">
    <source>
        <dbReference type="Pfam" id="PF13485"/>
    </source>
</evidence>
<organism evidence="4 5">
    <name type="scientific">Pelobacter propionicus (strain DSM 2379 / NBRC 103807 / OttBd1)</name>
    <dbReference type="NCBI Taxonomy" id="338966"/>
    <lineage>
        <taxon>Bacteria</taxon>
        <taxon>Pseudomonadati</taxon>
        <taxon>Thermodesulfobacteriota</taxon>
        <taxon>Desulfuromonadia</taxon>
        <taxon>Desulfuromonadales</taxon>
        <taxon>Desulfuromonadaceae</taxon>
        <taxon>Pelobacter</taxon>
    </lineage>
</organism>
<dbReference type="EMBL" id="CP000482">
    <property type="protein sequence ID" value="ABK99181.1"/>
    <property type="molecule type" value="Genomic_DNA"/>
</dbReference>
<dbReference type="InterPro" id="IPR019734">
    <property type="entry name" value="TPR_rpt"/>
</dbReference>
<dbReference type="Proteomes" id="UP000006732">
    <property type="component" value="Chromosome"/>
</dbReference>
<dbReference type="STRING" id="338966.Ppro_1566"/>
<dbReference type="AlphaFoldDB" id="A1APB1"/>
<feature type="domain" description="Peptidase MA-like" evidence="3">
    <location>
        <begin position="238"/>
        <end position="409"/>
    </location>
</feature>
<evidence type="ECO:0000256" key="2">
    <source>
        <dbReference type="SAM" id="SignalP"/>
    </source>
</evidence>
<dbReference type="Pfam" id="PF13485">
    <property type="entry name" value="Peptidase_MA_2"/>
    <property type="match status" value="1"/>
</dbReference>
<dbReference type="HOGENOM" id="CLU_643658_0_0_7"/>
<gene>
    <name evidence="4" type="ordered locus">Ppro_1566</name>
</gene>
<dbReference type="Pfam" id="PF14559">
    <property type="entry name" value="TPR_19"/>
    <property type="match status" value="1"/>
</dbReference>
<keyword evidence="1" id="KW-0802">TPR repeat</keyword>
<dbReference type="eggNOG" id="COG0457">
    <property type="taxonomic scope" value="Bacteria"/>
</dbReference>
<proteinExistence type="predicted"/>
<feature type="repeat" description="TPR" evidence="1">
    <location>
        <begin position="136"/>
        <end position="169"/>
    </location>
</feature>
<evidence type="ECO:0000313" key="4">
    <source>
        <dbReference type="EMBL" id="ABK99181.1"/>
    </source>
</evidence>
<reference evidence="4 5" key="1">
    <citation type="submission" date="2006-10" db="EMBL/GenBank/DDBJ databases">
        <title>Complete sequence of chromosome of Pelobacter propionicus DSM 2379.</title>
        <authorList>
            <consortium name="US DOE Joint Genome Institute"/>
            <person name="Copeland A."/>
            <person name="Lucas S."/>
            <person name="Lapidus A."/>
            <person name="Barry K."/>
            <person name="Detter J.C."/>
            <person name="Glavina del Rio T."/>
            <person name="Hammon N."/>
            <person name="Israni S."/>
            <person name="Dalin E."/>
            <person name="Tice H."/>
            <person name="Pitluck S."/>
            <person name="Saunders E."/>
            <person name="Brettin T."/>
            <person name="Bruce D."/>
            <person name="Han C."/>
            <person name="Tapia R."/>
            <person name="Schmutz J."/>
            <person name="Larimer F."/>
            <person name="Land M."/>
            <person name="Hauser L."/>
            <person name="Kyrpides N."/>
            <person name="Kim E."/>
            <person name="Lovley D."/>
            <person name="Richardson P."/>
        </authorList>
    </citation>
    <scope>NUCLEOTIDE SEQUENCE [LARGE SCALE GENOMIC DNA]</scope>
    <source>
        <strain evidence="5">DSM 2379 / NBRC 103807 / OttBd1</strain>
    </source>
</reference>
<keyword evidence="2" id="KW-0732">Signal</keyword>
<dbReference type="KEGG" id="ppd:Ppro_1566"/>
<dbReference type="PROSITE" id="PS50005">
    <property type="entry name" value="TPR"/>
    <property type="match status" value="1"/>
</dbReference>
<accession>A1APB1</accession>
<keyword evidence="5" id="KW-1185">Reference proteome</keyword>
<dbReference type="InterPro" id="IPR011990">
    <property type="entry name" value="TPR-like_helical_dom_sf"/>
</dbReference>
<dbReference type="PANTHER" id="PTHR12558:SF44">
    <property type="entry name" value="TETRATRICOPEPTIDE REPEAT-CONTAINING PROTEIN"/>
    <property type="match status" value="1"/>
</dbReference>